<protein>
    <submittedName>
        <fullName evidence="1">Uncharacterized protein</fullName>
    </submittedName>
</protein>
<evidence type="ECO:0000313" key="2">
    <source>
        <dbReference type="Proteomes" id="UP000886858"/>
    </source>
</evidence>
<sequence length="170" mass="18733">MALDRTNMVSLLDVGKLFQGMTSNILEMGDGYTEVTEDWGPNVESTQYVNMKSQSSTLSGYEFSMNPEREYLSDEMQQELDKLLKKFPTGKDCETDYFRFFKTDAVESKPNVFAAIKVPVIVSPSSAGGEGGAALITSIQINGNGDVQEGYIKLDSSSGEYTWSDTEPSE</sequence>
<name>A0A9D2I3Y8_9FIRM</name>
<evidence type="ECO:0000313" key="1">
    <source>
        <dbReference type="EMBL" id="HJA91900.1"/>
    </source>
</evidence>
<dbReference type="AlphaFoldDB" id="A0A9D2I3Y8"/>
<proteinExistence type="predicted"/>
<gene>
    <name evidence="1" type="ORF">H9717_02075</name>
</gene>
<comment type="caution">
    <text evidence="1">The sequence shown here is derived from an EMBL/GenBank/DDBJ whole genome shotgun (WGS) entry which is preliminary data.</text>
</comment>
<organism evidence="1 2">
    <name type="scientific">Candidatus Eisenbergiella merdipullorum</name>
    <dbReference type="NCBI Taxonomy" id="2838553"/>
    <lineage>
        <taxon>Bacteria</taxon>
        <taxon>Bacillati</taxon>
        <taxon>Bacillota</taxon>
        <taxon>Clostridia</taxon>
        <taxon>Lachnospirales</taxon>
        <taxon>Lachnospiraceae</taxon>
        <taxon>Eisenbergiella</taxon>
    </lineage>
</organism>
<reference evidence="1" key="2">
    <citation type="submission" date="2021-04" db="EMBL/GenBank/DDBJ databases">
        <authorList>
            <person name="Gilroy R."/>
        </authorList>
    </citation>
    <scope>NUCLEOTIDE SEQUENCE</scope>
    <source>
        <strain evidence="1">CHK179-7159</strain>
    </source>
</reference>
<dbReference type="Proteomes" id="UP000886858">
    <property type="component" value="Unassembled WGS sequence"/>
</dbReference>
<reference evidence="1" key="1">
    <citation type="journal article" date="2021" name="PeerJ">
        <title>Extensive microbial diversity within the chicken gut microbiome revealed by metagenomics and culture.</title>
        <authorList>
            <person name="Gilroy R."/>
            <person name="Ravi A."/>
            <person name="Getino M."/>
            <person name="Pursley I."/>
            <person name="Horton D.L."/>
            <person name="Alikhan N.F."/>
            <person name="Baker D."/>
            <person name="Gharbi K."/>
            <person name="Hall N."/>
            <person name="Watson M."/>
            <person name="Adriaenssens E.M."/>
            <person name="Foster-Nyarko E."/>
            <person name="Jarju S."/>
            <person name="Secka A."/>
            <person name="Antonio M."/>
            <person name="Oren A."/>
            <person name="Chaudhuri R.R."/>
            <person name="La Ragione R."/>
            <person name="Hildebrand F."/>
            <person name="Pallen M.J."/>
        </authorList>
    </citation>
    <scope>NUCLEOTIDE SEQUENCE</scope>
    <source>
        <strain evidence="1">CHK179-7159</strain>
    </source>
</reference>
<dbReference type="EMBL" id="DWYY01000026">
    <property type="protein sequence ID" value="HJA91900.1"/>
    <property type="molecule type" value="Genomic_DNA"/>
</dbReference>
<accession>A0A9D2I3Y8</accession>